<feature type="compositionally biased region" description="Low complexity" evidence="1">
    <location>
        <begin position="503"/>
        <end position="516"/>
    </location>
</feature>
<feature type="compositionally biased region" description="Pro residues" evidence="1">
    <location>
        <begin position="425"/>
        <end position="456"/>
    </location>
</feature>
<dbReference type="GeneID" id="27683920"/>
<evidence type="ECO:0008006" key="5">
    <source>
        <dbReference type="Google" id="ProtNLM"/>
    </source>
</evidence>
<dbReference type="Proteomes" id="UP000053201">
    <property type="component" value="Unassembled WGS sequence"/>
</dbReference>
<evidence type="ECO:0000256" key="2">
    <source>
        <dbReference type="SAM" id="SignalP"/>
    </source>
</evidence>
<feature type="signal peptide" evidence="2">
    <location>
        <begin position="1"/>
        <end position="18"/>
    </location>
</feature>
<dbReference type="OMA" id="YGHMQLA"/>
<gene>
    <name evidence="3" type="ORF">SPPG_00174</name>
</gene>
<feature type="compositionally biased region" description="Pro residues" evidence="1">
    <location>
        <begin position="465"/>
        <end position="486"/>
    </location>
</feature>
<dbReference type="RefSeq" id="XP_016612484.1">
    <property type="nucleotide sequence ID" value="XM_016748507.1"/>
</dbReference>
<dbReference type="Gene3D" id="2.70.50.70">
    <property type="match status" value="2"/>
</dbReference>
<evidence type="ECO:0000313" key="3">
    <source>
        <dbReference type="EMBL" id="KND04445.1"/>
    </source>
</evidence>
<dbReference type="VEuPathDB" id="FungiDB:SPPG_00174"/>
<protein>
    <recommendedName>
        <fullName evidence="5">Chitin-binding type-2 domain-containing protein</fullName>
    </recommendedName>
</protein>
<dbReference type="AlphaFoldDB" id="A0A0L0HU62"/>
<dbReference type="EMBL" id="KQ257450">
    <property type="protein sequence ID" value="KND04445.1"/>
    <property type="molecule type" value="Genomic_DNA"/>
</dbReference>
<name>A0A0L0HU62_SPIPD</name>
<feature type="region of interest" description="Disordered" evidence="1">
    <location>
        <begin position="325"/>
        <end position="522"/>
    </location>
</feature>
<sequence length="572" mass="59731">MHKLFAAVILALASSAAAKTNVHLAHPLPRADPKAPVLTVGMSLSEPFTPKGELTPCEPKLGQPLGNITSGATVRLEIRGNWTRSGGVCEFGQSHDGKNFRVMNRLSPEDCLANGTKTFDFVTPTEAPTQNIVYAFVTNTNDRQQLFYACAGFTIQGNGTKGGFSQPATDKGFSLLATPDLQPVAPPPPSPASLRPRDLFPLQVSMNLGEPIDRTMNPNPCEAKLLKPLGKIRSGRPVNLEIRGDGRRGDGGCEFFQSHDGKNFRIMNTMSRNDCLANGTKIFEFPTPTDGPTQDIVFGFRMNTTDPNQFFLECGGLTLEGNGPKSGFSQVATDKGFSPTPDLLPIAAPPRPSRVINRRTNDKNKKPCKNKGKKNGDATTSVPAGTAVPTPPLPNPADPVPTPLPSVSTKGAPSPPGPGGSGPLPQIPGDPGQLPPIPDGPGSPPSIPSDPVPLPPTTTAAGPSLPLPTDPGPLPPVTIPSLPPFPTDSGSLPPAPDGPGPQATETAPNPTTGPGPAQLPKGNDLCGDNFMVCSGQDSFLVCNPTYPNFTPIEMACAPGTSCSNAGKYIQCT</sequence>
<feature type="compositionally biased region" description="Pro residues" evidence="1">
    <location>
        <begin position="389"/>
        <end position="404"/>
    </location>
</feature>
<dbReference type="InParanoid" id="A0A0L0HU62"/>
<feature type="chain" id="PRO_5005540188" description="Chitin-binding type-2 domain-containing protein" evidence="2">
    <location>
        <begin position="19"/>
        <end position="572"/>
    </location>
</feature>
<accession>A0A0L0HU62</accession>
<dbReference type="STRING" id="645134.A0A0L0HU62"/>
<evidence type="ECO:0000256" key="1">
    <source>
        <dbReference type="SAM" id="MobiDB-lite"/>
    </source>
</evidence>
<keyword evidence="4" id="KW-1185">Reference proteome</keyword>
<keyword evidence="2" id="KW-0732">Signal</keyword>
<proteinExistence type="predicted"/>
<reference evidence="3 4" key="1">
    <citation type="submission" date="2009-08" db="EMBL/GenBank/DDBJ databases">
        <title>The Genome Sequence of Spizellomyces punctatus strain DAOM BR117.</title>
        <authorList>
            <consortium name="The Broad Institute Genome Sequencing Platform"/>
            <person name="Russ C."/>
            <person name="Cuomo C."/>
            <person name="Shea T."/>
            <person name="Young S.K."/>
            <person name="Zeng Q."/>
            <person name="Koehrsen M."/>
            <person name="Haas B."/>
            <person name="Borodovsky M."/>
            <person name="Guigo R."/>
            <person name="Alvarado L."/>
            <person name="Berlin A."/>
            <person name="Bochicchio J."/>
            <person name="Borenstein D."/>
            <person name="Chapman S."/>
            <person name="Chen Z."/>
            <person name="Engels R."/>
            <person name="Freedman E."/>
            <person name="Gellesch M."/>
            <person name="Goldberg J."/>
            <person name="Griggs A."/>
            <person name="Gujja S."/>
            <person name="Heiman D."/>
            <person name="Hepburn T."/>
            <person name="Howarth C."/>
            <person name="Jen D."/>
            <person name="Larson L."/>
            <person name="Lewis B."/>
            <person name="Mehta T."/>
            <person name="Park D."/>
            <person name="Pearson M."/>
            <person name="Roberts A."/>
            <person name="Saif S."/>
            <person name="Shenoy N."/>
            <person name="Sisk P."/>
            <person name="Stolte C."/>
            <person name="Sykes S."/>
            <person name="Thomson T."/>
            <person name="Walk T."/>
            <person name="White J."/>
            <person name="Yandava C."/>
            <person name="Burger G."/>
            <person name="Gray M.W."/>
            <person name="Holland P.W.H."/>
            <person name="King N."/>
            <person name="Lang F.B.F."/>
            <person name="Roger A.J."/>
            <person name="Ruiz-Trillo I."/>
            <person name="Lander E."/>
            <person name="Nusbaum C."/>
        </authorList>
    </citation>
    <scope>NUCLEOTIDE SEQUENCE [LARGE SCALE GENOMIC DNA]</scope>
    <source>
        <strain evidence="3 4">DAOM BR117</strain>
    </source>
</reference>
<organism evidence="3 4">
    <name type="scientific">Spizellomyces punctatus (strain DAOM BR117)</name>
    <dbReference type="NCBI Taxonomy" id="645134"/>
    <lineage>
        <taxon>Eukaryota</taxon>
        <taxon>Fungi</taxon>
        <taxon>Fungi incertae sedis</taxon>
        <taxon>Chytridiomycota</taxon>
        <taxon>Chytridiomycota incertae sedis</taxon>
        <taxon>Chytridiomycetes</taxon>
        <taxon>Spizellomycetales</taxon>
        <taxon>Spizellomycetaceae</taxon>
        <taxon>Spizellomyces</taxon>
    </lineage>
</organism>
<evidence type="ECO:0000313" key="4">
    <source>
        <dbReference type="Proteomes" id="UP000053201"/>
    </source>
</evidence>